<dbReference type="EMBL" id="JAIWYP010000013">
    <property type="protein sequence ID" value="KAH3720184.1"/>
    <property type="molecule type" value="Genomic_DNA"/>
</dbReference>
<dbReference type="GO" id="GO:0046872">
    <property type="term" value="F:metal ion binding"/>
    <property type="evidence" value="ECO:0007669"/>
    <property type="project" value="UniProtKB-KW"/>
</dbReference>
<dbReference type="InterPro" id="IPR046906">
    <property type="entry name" value="Mab-21_HhH/H2TH-like"/>
</dbReference>
<sequence length="730" mass="84317">MAKVDLSEALSKVMEDIGVSEDVVSFRREICLIAEHSKHSKCLNFRINMHYFGSQIKGTTTPGMRSDIDVLFYFIKCNVCLHMGSFLDATKLNCIFIKSDFQHPQFCSLAAIPNEVNGQVSLETLMSEPLRVILLSSAILYTSLMQQCQFHYTDSVQNHGPAVTIGKDFDSVGALHCPMLPVQCRYMISRNKPGHWPKYETLRRSSECGMFLVSPGIPTFGSEVRFHANASVRHCTIRSRGSDDFSKQWRMSTNMIERMLMFDLNIVQLKAYTIMKMLRKELFKHFVGDRFSTFHMKTAFLFTVENTPEERWTDRNLVACVVCCLKTLGRFLKRRFCPHYTIADVNLFAGKLHTHEYTRLISKVSELVSSNLIYVLFMKMDEVGMRLTSVLYPENCGDVGRQEPDREDCQWFIFMQFRESMVINPLVLKMLLEMRMRRTEHDDTYKAYLSSFLSNLETAESNSLDKIAQTLESENIRSALSTMEASTCIEANRCVSHDIIEQFRKSNESGQLACQLKYASMLYMTGQYQKVAEVLTEAEIRIKPALDLVTSSSLTKKLDTTLIKYALQLIKNVDPPVVFTRYERHCVPRHLLYELYGTCYETPMDKANKQCLNIILMNNILVDTLSFLYYLQYRTYRRLENQPLKTTAFKKLQNHVIGSLDSELDKRETDATNRRRSLSALSMLAHSFELENEELKAWQTYTLSLRHCSLYNAAVWHLSRLLCHRVHGTT</sequence>
<dbReference type="AlphaFoldDB" id="A0A9D4HJT9"/>
<accession>A0A9D4HJT9</accession>
<dbReference type="Pfam" id="PF20266">
    <property type="entry name" value="Mab-21_C"/>
    <property type="match status" value="1"/>
</dbReference>
<comment type="cofactor">
    <cofactor evidence="1">
        <name>Mg(2+)</name>
        <dbReference type="ChEBI" id="CHEBI:18420"/>
    </cofactor>
</comment>
<name>A0A9D4HJT9_DREPO</name>
<organism evidence="8 9">
    <name type="scientific">Dreissena polymorpha</name>
    <name type="common">Zebra mussel</name>
    <name type="synonym">Mytilus polymorpha</name>
    <dbReference type="NCBI Taxonomy" id="45954"/>
    <lineage>
        <taxon>Eukaryota</taxon>
        <taxon>Metazoa</taxon>
        <taxon>Spiralia</taxon>
        <taxon>Lophotrochozoa</taxon>
        <taxon>Mollusca</taxon>
        <taxon>Bivalvia</taxon>
        <taxon>Autobranchia</taxon>
        <taxon>Heteroconchia</taxon>
        <taxon>Euheterodonta</taxon>
        <taxon>Imparidentia</taxon>
        <taxon>Neoheterodontei</taxon>
        <taxon>Myida</taxon>
        <taxon>Dreissenoidea</taxon>
        <taxon>Dreissenidae</taxon>
        <taxon>Dreissena</taxon>
    </lineage>
</organism>
<evidence type="ECO:0000259" key="7">
    <source>
        <dbReference type="Pfam" id="PF20266"/>
    </source>
</evidence>
<dbReference type="Gene3D" id="1.10.1410.40">
    <property type="match status" value="1"/>
</dbReference>
<evidence type="ECO:0000256" key="4">
    <source>
        <dbReference type="ARBA" id="ARBA00022695"/>
    </source>
</evidence>
<proteinExistence type="inferred from homology"/>
<dbReference type="GO" id="GO:0016779">
    <property type="term" value="F:nucleotidyltransferase activity"/>
    <property type="evidence" value="ECO:0007669"/>
    <property type="project" value="UniProtKB-KW"/>
</dbReference>
<comment type="similarity">
    <text evidence="2">Belongs to the mab-21 family.</text>
</comment>
<evidence type="ECO:0000256" key="3">
    <source>
        <dbReference type="ARBA" id="ARBA00022679"/>
    </source>
</evidence>
<evidence type="ECO:0000256" key="1">
    <source>
        <dbReference type="ARBA" id="ARBA00001946"/>
    </source>
</evidence>
<keyword evidence="5" id="KW-0479">Metal-binding</keyword>
<feature type="domain" description="Mab-21-like HhH/H2TH-like" evidence="7">
    <location>
        <begin position="270"/>
        <end position="365"/>
    </location>
</feature>
<protein>
    <recommendedName>
        <fullName evidence="7">Mab-21-like HhH/H2TH-like domain-containing protein</fullName>
    </recommendedName>
</protein>
<dbReference type="PANTHER" id="PTHR10656">
    <property type="entry name" value="CELL FATE DETERMINING PROTEIN MAB21-RELATED"/>
    <property type="match status" value="1"/>
</dbReference>
<reference evidence="8" key="2">
    <citation type="submission" date="2020-11" db="EMBL/GenBank/DDBJ databases">
        <authorList>
            <person name="McCartney M.A."/>
            <person name="Auch B."/>
            <person name="Kono T."/>
            <person name="Mallez S."/>
            <person name="Becker A."/>
            <person name="Gohl D.M."/>
            <person name="Silverstein K.A.T."/>
            <person name="Koren S."/>
            <person name="Bechman K.B."/>
            <person name="Herman A."/>
            <person name="Abrahante J.E."/>
            <person name="Garbe J."/>
        </authorList>
    </citation>
    <scope>NUCLEOTIDE SEQUENCE</scope>
    <source>
        <strain evidence="8">Duluth1</strain>
        <tissue evidence="8">Whole animal</tissue>
    </source>
</reference>
<evidence type="ECO:0000256" key="6">
    <source>
        <dbReference type="ARBA" id="ARBA00022842"/>
    </source>
</evidence>
<evidence type="ECO:0000313" key="9">
    <source>
        <dbReference type="Proteomes" id="UP000828390"/>
    </source>
</evidence>
<dbReference type="InterPro" id="IPR024810">
    <property type="entry name" value="MAB21L/cGLR"/>
</dbReference>
<evidence type="ECO:0000256" key="5">
    <source>
        <dbReference type="ARBA" id="ARBA00022723"/>
    </source>
</evidence>
<comment type="caution">
    <text evidence="8">The sequence shown here is derived from an EMBL/GenBank/DDBJ whole genome shotgun (WGS) entry which is preliminary data.</text>
</comment>
<reference evidence="8" key="1">
    <citation type="journal article" date="2019" name="bioRxiv">
        <title>The Genome of the Zebra Mussel, Dreissena polymorpha: A Resource for Invasive Species Research.</title>
        <authorList>
            <person name="McCartney M.A."/>
            <person name="Auch B."/>
            <person name="Kono T."/>
            <person name="Mallez S."/>
            <person name="Zhang Y."/>
            <person name="Obille A."/>
            <person name="Becker A."/>
            <person name="Abrahante J.E."/>
            <person name="Garbe J."/>
            <person name="Badalamenti J.P."/>
            <person name="Herman A."/>
            <person name="Mangelson H."/>
            <person name="Liachko I."/>
            <person name="Sullivan S."/>
            <person name="Sone E.D."/>
            <person name="Koren S."/>
            <person name="Silverstein K.A.T."/>
            <person name="Beckman K.B."/>
            <person name="Gohl D.M."/>
        </authorList>
    </citation>
    <scope>NUCLEOTIDE SEQUENCE</scope>
    <source>
        <strain evidence="8">Duluth1</strain>
        <tissue evidence="8">Whole animal</tissue>
    </source>
</reference>
<keyword evidence="3" id="KW-0808">Transferase</keyword>
<dbReference type="Proteomes" id="UP000828390">
    <property type="component" value="Unassembled WGS sequence"/>
</dbReference>
<keyword evidence="9" id="KW-1185">Reference proteome</keyword>
<dbReference type="PANTHER" id="PTHR10656:SF42">
    <property type="entry name" value="CYCLIC GMP-AMP SYNTHASE-LIKE PROTEIN-RELATED"/>
    <property type="match status" value="1"/>
</dbReference>
<gene>
    <name evidence="8" type="ORF">DPMN_063078</name>
</gene>
<keyword evidence="4" id="KW-0548">Nucleotidyltransferase</keyword>
<evidence type="ECO:0000256" key="2">
    <source>
        <dbReference type="ARBA" id="ARBA00008307"/>
    </source>
</evidence>
<evidence type="ECO:0000313" key="8">
    <source>
        <dbReference type="EMBL" id="KAH3720184.1"/>
    </source>
</evidence>
<keyword evidence="6" id="KW-0460">Magnesium</keyword>
<dbReference type="SMART" id="SM01265">
    <property type="entry name" value="Mab-21"/>
    <property type="match status" value="1"/>
</dbReference>